<evidence type="ECO:0000313" key="3">
    <source>
        <dbReference type="Proteomes" id="UP000292507"/>
    </source>
</evidence>
<dbReference type="OrthoDB" id="7593365at2"/>
<comment type="caution">
    <text evidence="2">The sequence shown here is derived from an EMBL/GenBank/DDBJ whole genome shotgun (WGS) entry which is preliminary data.</text>
</comment>
<dbReference type="Proteomes" id="UP000292507">
    <property type="component" value="Unassembled WGS sequence"/>
</dbReference>
<reference evidence="2 3" key="1">
    <citation type="submission" date="2019-02" db="EMBL/GenBank/DDBJ databases">
        <title>Sequencing the genomes of 1000 actinobacteria strains.</title>
        <authorList>
            <person name="Klenk H.-P."/>
        </authorList>
    </citation>
    <scope>NUCLEOTIDE SEQUENCE [LARGE SCALE GENOMIC DNA]</scope>
    <source>
        <strain evidence="2 3">DSM 44509</strain>
    </source>
</reference>
<keyword evidence="3" id="KW-1185">Reference proteome</keyword>
<protein>
    <recommendedName>
        <fullName evidence="1">GIY-YIG catalytic domain-containing protein</fullName>
    </recommendedName>
</protein>
<dbReference type="RefSeq" id="WP_104527948.1">
    <property type="nucleotide sequence ID" value="NZ_POQT01000009.1"/>
</dbReference>
<evidence type="ECO:0000313" key="2">
    <source>
        <dbReference type="EMBL" id="RZU32528.1"/>
    </source>
</evidence>
<gene>
    <name evidence="2" type="ORF">BKA19_2223</name>
</gene>
<evidence type="ECO:0000259" key="1">
    <source>
        <dbReference type="Pfam" id="PF20815"/>
    </source>
</evidence>
<sequence length="185" mass="19975">MDDVIDLLVRTPMGLPGAAGPAEQGGVPAEPGLYAWWARPGTLPGITGPAHPEGRLELIYVGIAPSRASSRARLRSRVLGNHAGGNTGSSTLLRSLAALLTDDQGYRTRWTSRTVLEPADEQRLTAWMREHLSLTWAVHPAPWEVEAGIIEQLAPPLNQADNRAHALYAVVREARARWTASARPG</sequence>
<organism evidence="2 3">
    <name type="scientific">Blastococcus saxobsidens</name>
    <dbReference type="NCBI Taxonomy" id="138336"/>
    <lineage>
        <taxon>Bacteria</taxon>
        <taxon>Bacillati</taxon>
        <taxon>Actinomycetota</taxon>
        <taxon>Actinomycetes</taxon>
        <taxon>Geodermatophilales</taxon>
        <taxon>Geodermatophilaceae</taxon>
        <taxon>Blastococcus</taxon>
    </lineage>
</organism>
<dbReference type="Pfam" id="PF20815">
    <property type="entry name" value="GIY_YIG_2"/>
    <property type="match status" value="1"/>
</dbReference>
<dbReference type="AlphaFoldDB" id="A0A4Q7Y751"/>
<name>A0A4Q7Y751_9ACTN</name>
<proteinExistence type="predicted"/>
<dbReference type="InterPro" id="IPR049311">
    <property type="entry name" value="GIY_YIG_cat"/>
</dbReference>
<accession>A0A4Q7Y751</accession>
<dbReference type="EMBL" id="SHKV01000001">
    <property type="protein sequence ID" value="RZU32528.1"/>
    <property type="molecule type" value="Genomic_DNA"/>
</dbReference>
<feature type="domain" description="GIY-YIG catalytic" evidence="1">
    <location>
        <begin position="32"/>
        <end position="175"/>
    </location>
</feature>